<evidence type="ECO:0000256" key="1">
    <source>
        <dbReference type="ARBA" id="ARBA00004196"/>
    </source>
</evidence>
<dbReference type="InterPro" id="IPR036249">
    <property type="entry name" value="Thioredoxin-like_sf"/>
</dbReference>
<evidence type="ECO:0000313" key="6">
    <source>
        <dbReference type="EMBL" id="MBB6107610.1"/>
    </source>
</evidence>
<evidence type="ECO:0000313" key="7">
    <source>
        <dbReference type="Proteomes" id="UP000541583"/>
    </source>
</evidence>
<dbReference type="InterPro" id="IPR017937">
    <property type="entry name" value="Thioredoxin_CS"/>
</dbReference>
<feature type="domain" description="Thioredoxin" evidence="5">
    <location>
        <begin position="172"/>
        <end position="312"/>
    </location>
</feature>
<evidence type="ECO:0000256" key="4">
    <source>
        <dbReference type="ARBA" id="ARBA00023284"/>
    </source>
</evidence>
<dbReference type="InterPro" id="IPR050553">
    <property type="entry name" value="Thioredoxin_ResA/DsbE_sf"/>
</dbReference>
<dbReference type="RefSeq" id="WP_076369979.1">
    <property type="nucleotide sequence ID" value="NZ_FTMG01000001.1"/>
</dbReference>
<dbReference type="PANTHER" id="PTHR42852:SF6">
    <property type="entry name" value="THIOL:DISULFIDE INTERCHANGE PROTEIN DSBE"/>
    <property type="match status" value="1"/>
</dbReference>
<dbReference type="SUPFAM" id="SSF52833">
    <property type="entry name" value="Thioredoxin-like"/>
    <property type="match status" value="1"/>
</dbReference>
<dbReference type="Gene3D" id="3.40.30.10">
    <property type="entry name" value="Glutaredoxin"/>
    <property type="match status" value="1"/>
</dbReference>
<keyword evidence="4" id="KW-0676">Redox-active center</keyword>
<dbReference type="InterPro" id="IPR013766">
    <property type="entry name" value="Thioredoxin_domain"/>
</dbReference>
<organism evidence="6 7">
    <name type="scientific">Mucilaginibacter lappiensis</name>
    <dbReference type="NCBI Taxonomy" id="354630"/>
    <lineage>
        <taxon>Bacteria</taxon>
        <taxon>Pseudomonadati</taxon>
        <taxon>Bacteroidota</taxon>
        <taxon>Sphingobacteriia</taxon>
        <taxon>Sphingobacteriales</taxon>
        <taxon>Sphingobacteriaceae</taxon>
        <taxon>Mucilaginibacter</taxon>
    </lineage>
</organism>
<evidence type="ECO:0000256" key="3">
    <source>
        <dbReference type="ARBA" id="ARBA00023157"/>
    </source>
</evidence>
<protein>
    <submittedName>
        <fullName evidence="6">Peroxiredoxin</fullName>
    </submittedName>
</protein>
<dbReference type="CDD" id="cd02966">
    <property type="entry name" value="TlpA_like_family"/>
    <property type="match status" value="1"/>
</dbReference>
<sequence>MFDEGGGNELILLIGDKIAAMKLLFIYVDKGLITINSKDSLFTHVTLGGNKGAQELNQFHQFLASAPELANYESIKNNARQAMIKKDSAAIQVTSGQLKRADSIRKIMALQWIDKHPNSAVCAFIMHSPLEPFGGRLTDEEKKAILDKMTPYARNNKIAADMLFALNNKKMLEVGQAAPDFTQSDTLGKPVSLKSFRGKYVLLDFWASWCAPCRLENPNVVKAYNQYKDKNFTVLSVSLDQPGKKELWLKAIHDDHLTWTHVSDLKFWGNAVVKLYNINAVPANFLIGPDGTILAKNIKGDDLDKALAKIFN</sequence>
<keyword evidence="3" id="KW-1015">Disulfide bond</keyword>
<reference evidence="6 7" key="1">
    <citation type="submission" date="2020-08" db="EMBL/GenBank/DDBJ databases">
        <title>Genomic Encyclopedia of Type Strains, Phase IV (KMG-V): Genome sequencing to study the core and pangenomes of soil and plant-associated prokaryotes.</title>
        <authorList>
            <person name="Whitman W."/>
        </authorList>
    </citation>
    <scope>NUCLEOTIDE SEQUENCE [LARGE SCALE GENOMIC DNA]</scope>
    <source>
        <strain evidence="6 7">ANJLi2</strain>
    </source>
</reference>
<name>A0ABR6PF19_9SPHI</name>
<dbReference type="PROSITE" id="PS00194">
    <property type="entry name" value="THIOREDOXIN_1"/>
    <property type="match status" value="1"/>
</dbReference>
<accession>A0ABR6PF19</accession>
<dbReference type="InterPro" id="IPR000866">
    <property type="entry name" value="AhpC/TSA"/>
</dbReference>
<keyword evidence="7" id="KW-1185">Reference proteome</keyword>
<proteinExistence type="predicted"/>
<comment type="subcellular location">
    <subcellularLocation>
        <location evidence="1">Cell envelope</location>
    </subcellularLocation>
</comment>
<keyword evidence="2" id="KW-0201">Cytochrome c-type biogenesis</keyword>
<dbReference type="PROSITE" id="PS51352">
    <property type="entry name" value="THIOREDOXIN_2"/>
    <property type="match status" value="1"/>
</dbReference>
<dbReference type="Proteomes" id="UP000541583">
    <property type="component" value="Unassembled WGS sequence"/>
</dbReference>
<dbReference type="EMBL" id="JACHCB010000001">
    <property type="protein sequence ID" value="MBB6107610.1"/>
    <property type="molecule type" value="Genomic_DNA"/>
</dbReference>
<evidence type="ECO:0000259" key="5">
    <source>
        <dbReference type="PROSITE" id="PS51352"/>
    </source>
</evidence>
<dbReference type="PANTHER" id="PTHR42852">
    <property type="entry name" value="THIOL:DISULFIDE INTERCHANGE PROTEIN DSBE"/>
    <property type="match status" value="1"/>
</dbReference>
<comment type="caution">
    <text evidence="6">The sequence shown here is derived from an EMBL/GenBank/DDBJ whole genome shotgun (WGS) entry which is preliminary data.</text>
</comment>
<dbReference type="Pfam" id="PF00578">
    <property type="entry name" value="AhpC-TSA"/>
    <property type="match status" value="1"/>
</dbReference>
<evidence type="ECO:0000256" key="2">
    <source>
        <dbReference type="ARBA" id="ARBA00022748"/>
    </source>
</evidence>
<gene>
    <name evidence="6" type="ORF">HDF23_000340</name>
</gene>